<dbReference type="SMART" id="SM00289">
    <property type="entry name" value="WR1"/>
    <property type="match status" value="4"/>
</dbReference>
<proteinExistence type="predicted"/>
<evidence type="ECO:0000313" key="1">
    <source>
        <dbReference type="EMBL" id="VDL78902.1"/>
    </source>
</evidence>
<dbReference type="Proteomes" id="UP000271162">
    <property type="component" value="Unassembled WGS sequence"/>
</dbReference>
<organism evidence="3">
    <name type="scientific">Nippostrongylus brasiliensis</name>
    <name type="common">Rat hookworm</name>
    <dbReference type="NCBI Taxonomy" id="27835"/>
    <lineage>
        <taxon>Eukaryota</taxon>
        <taxon>Metazoa</taxon>
        <taxon>Ecdysozoa</taxon>
        <taxon>Nematoda</taxon>
        <taxon>Chromadorea</taxon>
        <taxon>Rhabditida</taxon>
        <taxon>Rhabditina</taxon>
        <taxon>Rhabditomorpha</taxon>
        <taxon>Strongyloidea</taxon>
        <taxon>Heligmosomidae</taxon>
        <taxon>Nippostrongylus</taxon>
    </lineage>
</organism>
<dbReference type="InterPro" id="IPR006150">
    <property type="entry name" value="Cys_repeat_1"/>
</dbReference>
<evidence type="ECO:0000313" key="3">
    <source>
        <dbReference type="WBParaSite" id="NBR_0001530701-mRNA-1"/>
    </source>
</evidence>
<dbReference type="AlphaFoldDB" id="A0A0N4YF01"/>
<reference evidence="3" key="1">
    <citation type="submission" date="2016-04" db="UniProtKB">
        <authorList>
            <consortium name="WormBaseParasite"/>
        </authorList>
    </citation>
    <scope>IDENTIFICATION</scope>
</reference>
<keyword evidence="2" id="KW-1185">Reference proteome</keyword>
<protein>
    <submittedName>
        <fullName evidence="3">Chitin-binding type-2 domain-containing protein</fullName>
    </submittedName>
</protein>
<dbReference type="PANTHER" id="PTHR34150:SF4">
    <property type="entry name" value="CHITIN BINDING DOMAIN (CHTBD2) CONTAINING"/>
    <property type="match status" value="1"/>
</dbReference>
<accession>A0A0N4YF01</accession>
<dbReference type="PANTHER" id="PTHR34150">
    <property type="entry name" value="PROTEIN CBG08832-RELATED"/>
    <property type="match status" value="1"/>
</dbReference>
<dbReference type="STRING" id="27835.A0A0N4YF01"/>
<evidence type="ECO:0000313" key="2">
    <source>
        <dbReference type="Proteomes" id="UP000271162"/>
    </source>
</evidence>
<name>A0A0N4YF01_NIPBR</name>
<sequence length="443" mass="46703">MGRRARGWQQQQKLAFSSVQQLHQPPTPPPSAMQCRVYPLLVTALFIVNPCLCQTPVIGGTCRLGTADVQIGGKQTQFFLKCEATSESAAGDGVWVVKSRAATTSATTPTVTISQPMSGVPLENTLPQQHPKLMRKQPNICEQDIDARESDSCAVSATCLQATHDIPSSYLQCDQTSLRWMRKSCQDGFVFNFEQQTCIVPKRMNSLSHVCPDGTVASGTCPCADGYVCTSQLLCCPLASSASSCPAPCSPNCPPNMASTQILNSNCVGCAPSMPPQVYAYLTCPSGSPAVGGCINGGCATGYSCIQNQCCAVPVTKNPFVCPNGNQAAGGCVNGQCGAGYTCQNGLCCLGTTASGVRCLDVPNLCAAAVQAGPCNAGTCSTGYTCNTYADICCPTTTTVFGRLRPGNNRRPTYGRPLVSYKPHLKVNDSPMEAEEKEKTSLF</sequence>
<dbReference type="EMBL" id="UYSL01021677">
    <property type="protein sequence ID" value="VDL78902.1"/>
    <property type="molecule type" value="Genomic_DNA"/>
</dbReference>
<gene>
    <name evidence="1" type="ORF">NBR_LOCUS15308</name>
</gene>
<reference evidence="1 2" key="2">
    <citation type="submission" date="2018-11" db="EMBL/GenBank/DDBJ databases">
        <authorList>
            <consortium name="Pathogen Informatics"/>
        </authorList>
    </citation>
    <scope>NUCLEOTIDE SEQUENCE [LARGE SCALE GENOMIC DNA]</scope>
</reference>
<dbReference type="WBParaSite" id="NBR_0001530701-mRNA-1">
    <property type="protein sequence ID" value="NBR_0001530701-mRNA-1"/>
    <property type="gene ID" value="NBR_0001530701"/>
</dbReference>